<evidence type="ECO:0000256" key="12">
    <source>
        <dbReference type="ARBA" id="ARBA00059957"/>
    </source>
</evidence>
<dbReference type="GO" id="GO:0005886">
    <property type="term" value="C:plasma membrane"/>
    <property type="evidence" value="ECO:0007669"/>
    <property type="project" value="UniProtKB-SubCell"/>
</dbReference>
<feature type="domain" description="Cytochrome b561 bacterial/Ni-hydrogenase" evidence="15">
    <location>
        <begin position="26"/>
        <end position="232"/>
    </location>
</feature>
<keyword evidence="7" id="KW-0479">Metal-binding</keyword>
<evidence type="ECO:0000256" key="14">
    <source>
        <dbReference type="SAM" id="Phobius"/>
    </source>
</evidence>
<keyword evidence="3" id="KW-0813">Transport</keyword>
<keyword evidence="5" id="KW-0349">Heme</keyword>
<feature type="transmembrane region" description="Helical" evidence="14">
    <location>
        <begin position="141"/>
        <end position="165"/>
    </location>
</feature>
<keyword evidence="11 14" id="KW-0472">Membrane</keyword>
<dbReference type="InterPro" id="IPR011577">
    <property type="entry name" value="Cyt_b561_bac/Ni-Hgenase"/>
</dbReference>
<keyword evidence="9 14" id="KW-1133">Transmembrane helix</keyword>
<dbReference type="InterPro" id="IPR000516">
    <property type="entry name" value="Ni-dep_Hydgase_cyt-B"/>
</dbReference>
<evidence type="ECO:0000256" key="8">
    <source>
        <dbReference type="ARBA" id="ARBA00022982"/>
    </source>
</evidence>
<evidence type="ECO:0000259" key="15">
    <source>
        <dbReference type="Pfam" id="PF01292"/>
    </source>
</evidence>
<evidence type="ECO:0000256" key="4">
    <source>
        <dbReference type="ARBA" id="ARBA00022475"/>
    </source>
</evidence>
<evidence type="ECO:0000256" key="3">
    <source>
        <dbReference type="ARBA" id="ARBA00022448"/>
    </source>
</evidence>
<name>A0A9W6GR26_9HYPH</name>
<evidence type="ECO:0000313" key="16">
    <source>
        <dbReference type="EMBL" id="GLI91305.1"/>
    </source>
</evidence>
<evidence type="ECO:0000256" key="9">
    <source>
        <dbReference type="ARBA" id="ARBA00022989"/>
    </source>
</evidence>
<feature type="transmembrane region" description="Helical" evidence="14">
    <location>
        <begin position="74"/>
        <end position="93"/>
    </location>
</feature>
<dbReference type="GO" id="GO:0005506">
    <property type="term" value="F:iron ion binding"/>
    <property type="evidence" value="ECO:0007669"/>
    <property type="project" value="InterPro"/>
</dbReference>
<dbReference type="AlphaFoldDB" id="A0A9W6GR26"/>
<dbReference type="PANTHER" id="PTHR30485:SF0">
    <property type="entry name" value="NI_FE-HYDROGENASE 1 B-TYPE CYTOCHROME SUBUNIT-RELATED"/>
    <property type="match status" value="1"/>
</dbReference>
<proteinExistence type="inferred from homology"/>
<dbReference type="Gene3D" id="1.20.950.20">
    <property type="entry name" value="Transmembrane di-heme cytochromes, Chain C"/>
    <property type="match status" value="1"/>
</dbReference>
<feature type="transmembrane region" description="Helical" evidence="14">
    <location>
        <begin position="194"/>
        <end position="215"/>
    </location>
</feature>
<dbReference type="FunFam" id="1.20.950.20:FF:000003">
    <property type="entry name" value="Ni/Fe-hydrogenase 1 b-type cytochrome subunit"/>
    <property type="match status" value="1"/>
</dbReference>
<evidence type="ECO:0000256" key="1">
    <source>
        <dbReference type="ARBA" id="ARBA00004651"/>
    </source>
</evidence>
<keyword evidence="4" id="KW-1003">Cell membrane</keyword>
<evidence type="ECO:0000256" key="10">
    <source>
        <dbReference type="ARBA" id="ARBA00023004"/>
    </source>
</evidence>
<keyword evidence="17" id="KW-1185">Reference proteome</keyword>
<dbReference type="InterPro" id="IPR051542">
    <property type="entry name" value="Hydrogenase_cytochrome"/>
</dbReference>
<protein>
    <recommendedName>
        <fullName evidence="13">Probable Ni/Fe-hydrogenase B-type cytochrome subunit</fullName>
    </recommendedName>
</protein>
<dbReference type="GO" id="GO:0020037">
    <property type="term" value="F:heme binding"/>
    <property type="evidence" value="ECO:0007669"/>
    <property type="project" value="TreeGrafter"/>
</dbReference>
<reference evidence="16" key="1">
    <citation type="journal article" date="2023" name="Int. J. Syst. Evol. Microbiol.">
        <title>Methylocystis iwaonis sp. nov., a type II methane-oxidizing bacterium from surface soil of a rice paddy field in Japan, and emended description of the genus Methylocystis (ex Whittenbury et al. 1970) Bowman et al. 1993.</title>
        <authorList>
            <person name="Kaise H."/>
            <person name="Sawadogo J.B."/>
            <person name="Alam M.S."/>
            <person name="Ueno C."/>
            <person name="Dianou D."/>
            <person name="Shinjo R."/>
            <person name="Asakawa S."/>
        </authorList>
    </citation>
    <scope>NUCLEOTIDE SEQUENCE</scope>
    <source>
        <strain evidence="16">LMG27198</strain>
    </source>
</reference>
<evidence type="ECO:0000256" key="2">
    <source>
        <dbReference type="ARBA" id="ARBA00008622"/>
    </source>
</evidence>
<keyword evidence="10" id="KW-0408">Iron</keyword>
<dbReference type="NCBIfam" id="TIGR02125">
    <property type="entry name" value="CytB-hydogenase"/>
    <property type="match status" value="1"/>
</dbReference>
<comment type="subcellular location">
    <subcellularLocation>
        <location evidence="1">Cell membrane</location>
        <topology evidence="1">Multi-pass membrane protein</topology>
    </subcellularLocation>
</comment>
<dbReference type="EMBL" id="BSEC01000001">
    <property type="protein sequence ID" value="GLI91305.1"/>
    <property type="molecule type" value="Genomic_DNA"/>
</dbReference>
<evidence type="ECO:0000256" key="7">
    <source>
        <dbReference type="ARBA" id="ARBA00022723"/>
    </source>
</evidence>
<evidence type="ECO:0000256" key="5">
    <source>
        <dbReference type="ARBA" id="ARBA00022617"/>
    </source>
</evidence>
<dbReference type="GO" id="GO:0022904">
    <property type="term" value="P:respiratory electron transport chain"/>
    <property type="evidence" value="ECO:0007669"/>
    <property type="project" value="InterPro"/>
</dbReference>
<evidence type="ECO:0000313" key="17">
    <source>
        <dbReference type="Proteomes" id="UP001144323"/>
    </source>
</evidence>
<dbReference type="Proteomes" id="UP001144323">
    <property type="component" value="Unassembled WGS sequence"/>
</dbReference>
<evidence type="ECO:0000256" key="11">
    <source>
        <dbReference type="ARBA" id="ARBA00023136"/>
    </source>
</evidence>
<dbReference type="PRINTS" id="PR00161">
    <property type="entry name" value="NIHGNASECYTB"/>
</dbReference>
<keyword evidence="6 14" id="KW-0812">Transmembrane</keyword>
<dbReference type="RefSeq" id="WP_281799877.1">
    <property type="nucleotide sequence ID" value="NZ_BSEC01000001.1"/>
</dbReference>
<comment type="similarity">
    <text evidence="2">Belongs to the HupC/HyaC/HydC family.</text>
</comment>
<dbReference type="GO" id="GO:0009055">
    <property type="term" value="F:electron transfer activity"/>
    <property type="evidence" value="ECO:0007669"/>
    <property type="project" value="InterPro"/>
</dbReference>
<feature type="transmembrane region" description="Helical" evidence="14">
    <location>
        <begin position="33"/>
        <end position="53"/>
    </location>
</feature>
<accession>A0A9W6GR26</accession>
<organism evidence="16 17">
    <name type="scientific">Methylocystis echinoides</name>
    <dbReference type="NCBI Taxonomy" id="29468"/>
    <lineage>
        <taxon>Bacteria</taxon>
        <taxon>Pseudomonadati</taxon>
        <taxon>Pseudomonadota</taxon>
        <taxon>Alphaproteobacteria</taxon>
        <taxon>Hyphomicrobiales</taxon>
        <taxon>Methylocystaceae</taxon>
        <taxon>Methylocystis</taxon>
    </lineage>
</organism>
<dbReference type="PANTHER" id="PTHR30485">
    <property type="entry name" value="NI/FE-HYDROGENASE 1 B-TYPE CYTOCHROME SUBUNIT"/>
    <property type="match status" value="1"/>
</dbReference>
<sequence>MQDYAPLVVSADTTGKRGVPRTTVYVYEAPVRMWHWINAACIVVLVVTGYLICSPLPTTSGEAADRFLTGYIRFAHFAAGEIFALAFVARMLWAFVGNYYSRQLFYIPFWKPRFWYGVAYETAWYLFLVKKPLKYVGHNPLANVAMVLMFTCVAMFMIASGGALYSEAKGIDSIQATLFGWMFDIFPNSQEMHALHHAGMWILILFIMFHVYAAIREDIVSRQTMISSITTGHRSFRDDD</sequence>
<dbReference type="SUPFAM" id="SSF81342">
    <property type="entry name" value="Transmembrane di-heme cytochromes"/>
    <property type="match status" value="1"/>
</dbReference>
<evidence type="ECO:0000256" key="6">
    <source>
        <dbReference type="ARBA" id="ARBA00022692"/>
    </source>
</evidence>
<keyword evidence="8" id="KW-0249">Electron transport</keyword>
<dbReference type="InterPro" id="IPR016174">
    <property type="entry name" value="Di-haem_cyt_TM"/>
</dbReference>
<feature type="transmembrane region" description="Helical" evidence="14">
    <location>
        <begin position="113"/>
        <end position="129"/>
    </location>
</feature>
<comment type="function">
    <text evidence="12">B-type cytochrome involved in electron transfer from hydrogenase to oxygen.</text>
</comment>
<dbReference type="Pfam" id="PF01292">
    <property type="entry name" value="Ni_hydr_CYTB"/>
    <property type="match status" value="1"/>
</dbReference>
<evidence type="ECO:0000256" key="13">
    <source>
        <dbReference type="ARBA" id="ARBA00072962"/>
    </source>
</evidence>
<gene>
    <name evidence="16" type="primary">hupC_1</name>
    <name evidence="16" type="ORF">LMG27198_02970</name>
</gene>
<comment type="caution">
    <text evidence="16">The sequence shown here is derived from an EMBL/GenBank/DDBJ whole genome shotgun (WGS) entry which is preliminary data.</text>
</comment>